<evidence type="ECO:0000256" key="7">
    <source>
        <dbReference type="ARBA" id="ARBA00023056"/>
    </source>
</evidence>
<dbReference type="PANTHER" id="PTHR45825:SF11">
    <property type="entry name" value="ALPHA AMYLASE DOMAIN-CONTAINING PROTEIN"/>
    <property type="match status" value="1"/>
</dbReference>
<dbReference type="HAMAP" id="MF_00484">
    <property type="entry name" value="Glycogen_synth"/>
    <property type="match status" value="1"/>
</dbReference>
<evidence type="ECO:0000256" key="3">
    <source>
        <dbReference type="ARBA" id="ARBA00004964"/>
    </source>
</evidence>
<proteinExistence type="inferred from homology"/>
<keyword evidence="7 8" id="KW-0320">Glycogen biosynthesis</keyword>
<dbReference type="GO" id="GO:0004373">
    <property type="term" value="F:alpha-1,4-glucan glucosyltransferase (UDP-glucose donor) activity"/>
    <property type="evidence" value="ECO:0007669"/>
    <property type="project" value="InterPro"/>
</dbReference>
<comment type="similarity">
    <text evidence="4 8">Belongs to the glycosyltransferase 1 family. Bacterial/plant glycogen synthase subfamily.</text>
</comment>
<evidence type="ECO:0000259" key="10">
    <source>
        <dbReference type="Pfam" id="PF08323"/>
    </source>
</evidence>
<dbReference type="InterPro" id="IPR011835">
    <property type="entry name" value="GS/SS"/>
</dbReference>
<protein>
    <recommendedName>
        <fullName evidence="8">Glycogen synthase</fullName>
        <ecNumber evidence="8">2.4.1.21</ecNumber>
    </recommendedName>
    <alternativeName>
        <fullName evidence="8">Starch [bacterial glycogen] synthase</fullName>
    </alternativeName>
</protein>
<evidence type="ECO:0000256" key="6">
    <source>
        <dbReference type="ARBA" id="ARBA00022679"/>
    </source>
</evidence>
<evidence type="ECO:0000256" key="5">
    <source>
        <dbReference type="ARBA" id="ARBA00022676"/>
    </source>
</evidence>
<evidence type="ECO:0000259" key="9">
    <source>
        <dbReference type="Pfam" id="PF00534"/>
    </source>
</evidence>
<dbReference type="GO" id="GO:0005978">
    <property type="term" value="P:glycogen biosynthetic process"/>
    <property type="evidence" value="ECO:0007669"/>
    <property type="project" value="UniProtKB-UniRule"/>
</dbReference>
<dbReference type="EC" id="2.4.1.21" evidence="8"/>
<dbReference type="Gene3D" id="3.40.50.2000">
    <property type="entry name" value="Glycogen Phosphorylase B"/>
    <property type="match status" value="2"/>
</dbReference>
<feature type="binding site" evidence="8">
    <location>
        <position position="16"/>
    </location>
    <ligand>
        <name>ADP-alpha-D-glucose</name>
        <dbReference type="ChEBI" id="CHEBI:57498"/>
    </ligand>
</feature>
<dbReference type="Proteomes" id="UP001470809">
    <property type="component" value="Chromosome"/>
</dbReference>
<dbReference type="InterPro" id="IPR013534">
    <property type="entry name" value="Starch_synth_cat_dom"/>
</dbReference>
<organism evidence="11 12">
    <name type="scientific">Yoonia rhodophyticola</name>
    <dbReference type="NCBI Taxonomy" id="3137370"/>
    <lineage>
        <taxon>Bacteria</taxon>
        <taxon>Pseudomonadati</taxon>
        <taxon>Pseudomonadota</taxon>
        <taxon>Alphaproteobacteria</taxon>
        <taxon>Rhodobacterales</taxon>
        <taxon>Paracoccaceae</taxon>
        <taxon>Yoonia</taxon>
    </lineage>
</organism>
<dbReference type="Pfam" id="PF08323">
    <property type="entry name" value="Glyco_transf_5"/>
    <property type="match status" value="1"/>
</dbReference>
<name>A0AAN0NK64_9RHOB</name>
<keyword evidence="6 8" id="KW-0808">Transferase</keyword>
<comment type="catalytic activity">
    <reaction evidence="1 8">
        <text>[(1-&gt;4)-alpha-D-glucosyl](n) + ADP-alpha-D-glucose = [(1-&gt;4)-alpha-D-glucosyl](n+1) + ADP + H(+)</text>
        <dbReference type="Rhea" id="RHEA:18189"/>
        <dbReference type="Rhea" id="RHEA-COMP:9584"/>
        <dbReference type="Rhea" id="RHEA-COMP:9587"/>
        <dbReference type="ChEBI" id="CHEBI:15378"/>
        <dbReference type="ChEBI" id="CHEBI:15444"/>
        <dbReference type="ChEBI" id="CHEBI:57498"/>
        <dbReference type="ChEBI" id="CHEBI:456216"/>
        <dbReference type="EC" id="2.4.1.21"/>
    </reaction>
</comment>
<comment type="function">
    <text evidence="2 8">Synthesizes alpha-1,4-glucan chains using ADP-glucose.</text>
</comment>
<evidence type="ECO:0000313" key="11">
    <source>
        <dbReference type="EMBL" id="WZU66960.1"/>
    </source>
</evidence>
<accession>A0AAN0NK64</accession>
<evidence type="ECO:0000313" key="12">
    <source>
        <dbReference type="Proteomes" id="UP001470809"/>
    </source>
</evidence>
<evidence type="ECO:0000256" key="4">
    <source>
        <dbReference type="ARBA" id="ARBA00010281"/>
    </source>
</evidence>
<keyword evidence="5 8" id="KW-0328">Glycosyltransferase</keyword>
<dbReference type="GO" id="GO:0009011">
    <property type="term" value="F:alpha-1,4-glucan glucosyltransferase (ADP-glucose donor) activity"/>
    <property type="evidence" value="ECO:0007669"/>
    <property type="project" value="UniProtKB-UniRule"/>
</dbReference>
<dbReference type="RefSeq" id="WP_342076279.1">
    <property type="nucleotide sequence ID" value="NZ_CP151767.2"/>
</dbReference>
<sequence length="477" mass="50214">MVRVLSVASECAPLIKTGGLADVVGALPAALAGLGATLRTMIPGYPQVAGQLNKPRTVAKIDNLFGGPARILSAEAAGLALLVVDAPHLFDREGGIYLDAAGHDWPDNPLRFAALSYAAAHVAVHGAGKWRPDVVHGHDWQAGLVLEYMHALGGDAKTPFIFTIHNVAFHGNAPGNMLEQLQLDPWRFNADHFEFWGQISALKAGLMGADKITTVSQTYAEELMTDTFGMGMEGVLRHRQADLTGIVNGIDTDVWNPATDPEIQSYKTPRGKAANKKKLQAAFGLEPAGGPLCVLISRLTSQKGIDLLIEALPALLDNDGQLALLGSGEPALEVALHKLAAAHPNVGVQIGYDEALSHRMMAGGDAILVPSRFEPCGLTQLYGLRYGTVPLVGLTGGLADTVINASPAALSSGAATGVQFFPVTAGALGNAFHRLSALYAAPKIWAQLQRNGMKQAVGWERSAVEYHALYAGLAASD</sequence>
<dbReference type="InterPro" id="IPR001296">
    <property type="entry name" value="Glyco_trans_1"/>
</dbReference>
<dbReference type="EMBL" id="CP151767">
    <property type="protein sequence ID" value="WZU66960.1"/>
    <property type="molecule type" value="Genomic_DNA"/>
</dbReference>
<reference evidence="11" key="1">
    <citation type="submission" date="2024-08" db="EMBL/GenBank/DDBJ databases">
        <title>Phylogenomic analyses of a clade within the roseobacter group suggest taxonomic reassignments of species of the genera Aestuariivita, Citreicella, Loktanella, Nautella, Pelagibaca, Ruegeria, Thalassobius, Thiobacimonas and Tropicibacter, and the proposal o.</title>
        <authorList>
            <person name="Jeon C.O."/>
        </authorList>
    </citation>
    <scope>NUCLEOTIDE SEQUENCE</scope>
    <source>
        <strain evidence="11">SS1-5</strain>
    </source>
</reference>
<evidence type="ECO:0000256" key="2">
    <source>
        <dbReference type="ARBA" id="ARBA00002764"/>
    </source>
</evidence>
<dbReference type="SUPFAM" id="SSF53756">
    <property type="entry name" value="UDP-Glycosyltransferase/glycogen phosphorylase"/>
    <property type="match status" value="1"/>
</dbReference>
<dbReference type="CDD" id="cd03791">
    <property type="entry name" value="GT5_Glycogen_synthase_DULL1-like"/>
    <property type="match status" value="1"/>
</dbReference>
<gene>
    <name evidence="8 11" type="primary">glgA</name>
    <name evidence="11" type="ORF">AABB31_18550</name>
</gene>
<dbReference type="KEGG" id="yrh:AABB31_18550"/>
<evidence type="ECO:0000256" key="8">
    <source>
        <dbReference type="HAMAP-Rule" id="MF_00484"/>
    </source>
</evidence>
<evidence type="ECO:0000256" key="1">
    <source>
        <dbReference type="ARBA" id="ARBA00001478"/>
    </source>
</evidence>
<dbReference type="NCBIfam" id="TIGR02095">
    <property type="entry name" value="glgA"/>
    <property type="match status" value="1"/>
</dbReference>
<feature type="domain" description="Glycosyl transferase family 1" evidence="9">
    <location>
        <begin position="286"/>
        <end position="406"/>
    </location>
</feature>
<dbReference type="Pfam" id="PF00534">
    <property type="entry name" value="Glycos_transf_1"/>
    <property type="match status" value="1"/>
</dbReference>
<dbReference type="PANTHER" id="PTHR45825">
    <property type="entry name" value="GRANULE-BOUND STARCH SYNTHASE 1, CHLOROPLASTIC/AMYLOPLASTIC"/>
    <property type="match status" value="1"/>
</dbReference>
<dbReference type="NCBIfam" id="NF001899">
    <property type="entry name" value="PRK00654.1-2"/>
    <property type="match status" value="1"/>
</dbReference>
<keyword evidence="12" id="KW-1185">Reference proteome</keyword>
<dbReference type="AlphaFoldDB" id="A0AAN0NK64"/>
<comment type="pathway">
    <text evidence="3 8">Glycan biosynthesis; glycogen biosynthesis.</text>
</comment>
<dbReference type="GO" id="GO:0005829">
    <property type="term" value="C:cytosol"/>
    <property type="evidence" value="ECO:0007669"/>
    <property type="project" value="TreeGrafter"/>
</dbReference>
<feature type="domain" description="Starch synthase catalytic" evidence="10">
    <location>
        <begin position="3"/>
        <end position="238"/>
    </location>
</feature>